<comment type="caution">
    <text evidence="1">The sequence shown here is derived from an EMBL/GenBank/DDBJ whole genome shotgun (WGS) entry which is preliminary data.</text>
</comment>
<name>A0ABW3RTF6_9BACL</name>
<evidence type="ECO:0000313" key="2">
    <source>
        <dbReference type="Proteomes" id="UP001597262"/>
    </source>
</evidence>
<organism evidence="1 2">
    <name type="scientific">Paenibacillus puldeungensis</name>
    <dbReference type="NCBI Taxonomy" id="696536"/>
    <lineage>
        <taxon>Bacteria</taxon>
        <taxon>Bacillati</taxon>
        <taxon>Bacillota</taxon>
        <taxon>Bacilli</taxon>
        <taxon>Bacillales</taxon>
        <taxon>Paenibacillaceae</taxon>
        <taxon>Paenibacillus</taxon>
    </lineage>
</organism>
<accession>A0ABW3RTF6</accession>
<dbReference type="RefSeq" id="WP_379317470.1">
    <property type="nucleotide sequence ID" value="NZ_JBHTLM010000003.1"/>
</dbReference>
<evidence type="ECO:0000313" key="1">
    <source>
        <dbReference type="EMBL" id="MFD1175768.1"/>
    </source>
</evidence>
<keyword evidence="2" id="KW-1185">Reference proteome</keyword>
<gene>
    <name evidence="1" type="ORF">ACFQ3W_05540</name>
</gene>
<reference evidence="2" key="1">
    <citation type="journal article" date="2019" name="Int. J. Syst. Evol. Microbiol.">
        <title>The Global Catalogue of Microorganisms (GCM) 10K type strain sequencing project: providing services to taxonomists for standard genome sequencing and annotation.</title>
        <authorList>
            <consortium name="The Broad Institute Genomics Platform"/>
            <consortium name="The Broad Institute Genome Sequencing Center for Infectious Disease"/>
            <person name="Wu L."/>
            <person name="Ma J."/>
        </authorList>
    </citation>
    <scope>NUCLEOTIDE SEQUENCE [LARGE SCALE GENOMIC DNA]</scope>
    <source>
        <strain evidence="2">CCUG 59189</strain>
    </source>
</reference>
<sequence>MRKKPLVCIEEHSKGRVVSFFVNCRGPERAAWDLLREWAVTNLSDHTARRYIGCAPKGHHPKGEGHQSNEDIGSHEYLAQMFLFDDEGKNDTFLGADVCDAPKGLFLVGDVVMNEFNDDGSIDIGASMQRSYGVMSECLKDMDGYEFELKERPYFEEHIFTNEWFSGTDELAGFKLWLPIKKVSNYHVS</sequence>
<proteinExistence type="predicted"/>
<protein>
    <submittedName>
        <fullName evidence="1">Uncharacterized protein</fullName>
    </submittedName>
</protein>
<dbReference type="EMBL" id="JBHTLM010000003">
    <property type="protein sequence ID" value="MFD1175768.1"/>
    <property type="molecule type" value="Genomic_DNA"/>
</dbReference>
<dbReference type="Proteomes" id="UP001597262">
    <property type="component" value="Unassembled WGS sequence"/>
</dbReference>